<dbReference type="PANTHER" id="PTHR12788">
    <property type="entry name" value="PROTEIN-TYROSINE SULFOTRANSFERASE 2"/>
    <property type="match status" value="1"/>
</dbReference>
<dbReference type="Proteomes" id="UP000247099">
    <property type="component" value="Unassembled WGS sequence"/>
</dbReference>
<dbReference type="GO" id="GO:0008476">
    <property type="term" value="F:protein-tyrosine sulfotransferase activity"/>
    <property type="evidence" value="ECO:0007669"/>
    <property type="project" value="InterPro"/>
</dbReference>
<dbReference type="Pfam" id="PF13469">
    <property type="entry name" value="Sulfotransfer_3"/>
    <property type="match status" value="1"/>
</dbReference>
<reference evidence="2 3" key="1">
    <citation type="submission" date="2018-05" db="EMBL/GenBank/DDBJ databases">
        <title>Coraliomargarita sinensis sp. nov., isolated from a marine solar saltern.</title>
        <authorList>
            <person name="Zhou L.Y."/>
        </authorList>
    </citation>
    <scope>NUCLEOTIDE SEQUENCE [LARGE SCALE GENOMIC DNA]</scope>
    <source>
        <strain evidence="2 3">WN38</strain>
    </source>
</reference>
<dbReference type="EMBL" id="QHJQ01000012">
    <property type="protein sequence ID" value="PXA03115.1"/>
    <property type="molecule type" value="Genomic_DNA"/>
</dbReference>
<dbReference type="PANTHER" id="PTHR12788:SF10">
    <property type="entry name" value="PROTEIN-TYROSINE SULFOTRANSFERASE"/>
    <property type="match status" value="1"/>
</dbReference>
<proteinExistence type="predicted"/>
<protein>
    <recommendedName>
        <fullName evidence="4">Sulfotransferase</fullName>
    </recommendedName>
</protein>
<dbReference type="SUPFAM" id="SSF52540">
    <property type="entry name" value="P-loop containing nucleoside triphosphate hydrolases"/>
    <property type="match status" value="1"/>
</dbReference>
<keyword evidence="1" id="KW-0808">Transferase</keyword>
<dbReference type="OrthoDB" id="396512at2"/>
<organism evidence="2 3">
    <name type="scientific">Coraliomargarita sinensis</name>
    <dbReference type="NCBI Taxonomy" id="2174842"/>
    <lineage>
        <taxon>Bacteria</taxon>
        <taxon>Pseudomonadati</taxon>
        <taxon>Verrucomicrobiota</taxon>
        <taxon>Opitutia</taxon>
        <taxon>Puniceicoccales</taxon>
        <taxon>Coraliomargaritaceae</taxon>
        <taxon>Coraliomargarita</taxon>
    </lineage>
</organism>
<keyword evidence="3" id="KW-1185">Reference proteome</keyword>
<comment type="caution">
    <text evidence="2">The sequence shown here is derived from an EMBL/GenBank/DDBJ whole genome shotgun (WGS) entry which is preliminary data.</text>
</comment>
<dbReference type="RefSeq" id="WP_110132025.1">
    <property type="nucleotide sequence ID" value="NZ_QHJQ01000012.1"/>
</dbReference>
<dbReference type="InterPro" id="IPR026634">
    <property type="entry name" value="TPST-like"/>
</dbReference>
<evidence type="ECO:0000256" key="1">
    <source>
        <dbReference type="ARBA" id="ARBA00022679"/>
    </source>
</evidence>
<dbReference type="InParanoid" id="A0A317ZD11"/>
<evidence type="ECO:0000313" key="2">
    <source>
        <dbReference type="EMBL" id="PXA03115.1"/>
    </source>
</evidence>
<dbReference type="Gene3D" id="3.40.50.300">
    <property type="entry name" value="P-loop containing nucleotide triphosphate hydrolases"/>
    <property type="match status" value="1"/>
</dbReference>
<name>A0A317ZD11_9BACT</name>
<sequence>MTQPVFIFSTPRSGSTLLQRVLLATQQCATLGEPSLLLRFLGDHRTVQRYASYRENNLSVSLHDMQKKWSGFDSCYQNGVRRMMLDIYSNLSEGKAFFIDKTPRYTLIAEEIHKVFPDAKFIVLWRHPLAIASSIHHTFYKEHWRFDDFIIDLTTGMDRLHQFEVQHEASICSLKYEDLVSTPEAVLDKLGDYLGLPELSAVGNQILPKDTGGNLGDPSGTHKYATISKDSRDKWMAHYSNWYRQSWAKTYFEHPRAKWLGELGYTLPENISGAGRFNNLIPGLKDLFYTMRKKRSHKKRIVRELTKHHIYPYTYKPKD</sequence>
<dbReference type="InterPro" id="IPR027417">
    <property type="entry name" value="P-loop_NTPase"/>
</dbReference>
<dbReference type="AlphaFoldDB" id="A0A317ZD11"/>
<gene>
    <name evidence="2" type="ORF">DDZ13_13690</name>
</gene>
<accession>A0A317ZD11</accession>
<evidence type="ECO:0008006" key="4">
    <source>
        <dbReference type="Google" id="ProtNLM"/>
    </source>
</evidence>
<evidence type="ECO:0000313" key="3">
    <source>
        <dbReference type="Proteomes" id="UP000247099"/>
    </source>
</evidence>